<organism evidence="3 4">
    <name type="scientific">Saccharopolyspora halophila</name>
    <dbReference type="NCBI Taxonomy" id="405551"/>
    <lineage>
        <taxon>Bacteria</taxon>
        <taxon>Bacillati</taxon>
        <taxon>Actinomycetota</taxon>
        <taxon>Actinomycetes</taxon>
        <taxon>Pseudonocardiales</taxon>
        <taxon>Pseudonocardiaceae</taxon>
        <taxon>Saccharopolyspora</taxon>
    </lineage>
</organism>
<feature type="transmembrane region" description="Helical" evidence="2">
    <location>
        <begin position="103"/>
        <end position="121"/>
    </location>
</feature>
<feature type="transmembrane region" description="Helical" evidence="2">
    <location>
        <begin position="133"/>
        <end position="154"/>
    </location>
</feature>
<feature type="transmembrane region" description="Helical" evidence="2">
    <location>
        <begin position="23"/>
        <end position="44"/>
    </location>
</feature>
<gene>
    <name evidence="3" type="ORF">GCM10009854_29570</name>
</gene>
<evidence type="ECO:0000313" key="3">
    <source>
        <dbReference type="EMBL" id="GAA2349923.1"/>
    </source>
</evidence>
<evidence type="ECO:0000256" key="1">
    <source>
        <dbReference type="SAM" id="MobiDB-lite"/>
    </source>
</evidence>
<proteinExistence type="predicted"/>
<dbReference type="EMBL" id="BAAARA010000008">
    <property type="protein sequence ID" value="GAA2349923.1"/>
    <property type="molecule type" value="Genomic_DNA"/>
</dbReference>
<dbReference type="Proteomes" id="UP001501218">
    <property type="component" value="Unassembled WGS sequence"/>
</dbReference>
<protein>
    <submittedName>
        <fullName evidence="3">Uncharacterized protein</fullName>
    </submittedName>
</protein>
<keyword evidence="2" id="KW-1133">Transmembrane helix</keyword>
<feature type="transmembrane region" description="Helical" evidence="2">
    <location>
        <begin position="50"/>
        <end position="69"/>
    </location>
</feature>
<name>A0ABP5TDC1_9PSEU</name>
<keyword evidence="4" id="KW-1185">Reference proteome</keyword>
<keyword evidence="2" id="KW-0812">Transmembrane</keyword>
<sequence>MSTVGTLHEPGAWQRGNDRKPPFAIAFIGLGALIIVLIGVWATVRGEPELLPRSLLMGAFFSTLAAYVYSTRVRSRHHESHIALTTYRRTRATEIRYSRTQHLLFTANIASLAAWATAGALEFTFTGEPPDPTLVAVWGACAALSAGCLLLIAVGRVQRGRLLLTEAGVHQEGQWGKSFLAWDSATGIEPAHDGRSATITLPAPEGAAPEKTGSPGLHINTSVFDLDRALVYHLLRHYLENPQDRAELGTNASLERIRSRAFR</sequence>
<reference evidence="4" key="1">
    <citation type="journal article" date="2019" name="Int. J. Syst. Evol. Microbiol.">
        <title>The Global Catalogue of Microorganisms (GCM) 10K type strain sequencing project: providing services to taxonomists for standard genome sequencing and annotation.</title>
        <authorList>
            <consortium name="The Broad Institute Genomics Platform"/>
            <consortium name="The Broad Institute Genome Sequencing Center for Infectious Disease"/>
            <person name="Wu L."/>
            <person name="Ma J."/>
        </authorList>
    </citation>
    <scope>NUCLEOTIDE SEQUENCE [LARGE SCALE GENOMIC DNA]</scope>
    <source>
        <strain evidence="4">JCM 16221</strain>
    </source>
</reference>
<feature type="region of interest" description="Disordered" evidence="1">
    <location>
        <begin position="193"/>
        <end position="214"/>
    </location>
</feature>
<dbReference type="RefSeq" id="WP_344131833.1">
    <property type="nucleotide sequence ID" value="NZ_BAAARA010000008.1"/>
</dbReference>
<keyword evidence="2" id="KW-0472">Membrane</keyword>
<evidence type="ECO:0000256" key="2">
    <source>
        <dbReference type="SAM" id="Phobius"/>
    </source>
</evidence>
<evidence type="ECO:0000313" key="4">
    <source>
        <dbReference type="Proteomes" id="UP001501218"/>
    </source>
</evidence>
<accession>A0ABP5TDC1</accession>
<comment type="caution">
    <text evidence="3">The sequence shown here is derived from an EMBL/GenBank/DDBJ whole genome shotgun (WGS) entry which is preliminary data.</text>
</comment>